<dbReference type="InterPro" id="IPR022122">
    <property type="entry name" value="DUF3657"/>
</dbReference>
<dbReference type="RefSeq" id="XP_036727152.1">
    <property type="nucleotide sequence ID" value="XM_036871257.1"/>
</dbReference>
<feature type="region of interest" description="Disordered" evidence="2">
    <location>
        <begin position="489"/>
        <end position="515"/>
    </location>
</feature>
<keyword evidence="4" id="KW-1185">Reference proteome</keyword>
<proteinExistence type="inferred from homology"/>
<dbReference type="InterPro" id="IPR029058">
    <property type="entry name" value="AB_hydrolase_fold"/>
</dbReference>
<dbReference type="Gene3D" id="3.40.50.1820">
    <property type="entry name" value="alpha/beta hydrolase"/>
    <property type="match status" value="1"/>
</dbReference>
<feature type="compositionally biased region" description="Polar residues" evidence="2">
    <location>
        <begin position="854"/>
        <end position="868"/>
    </location>
</feature>
<evidence type="ECO:0000256" key="1">
    <source>
        <dbReference type="ARBA" id="ARBA00007949"/>
    </source>
</evidence>
<gene>
    <name evidence="5" type="primary">FAM135A</name>
</gene>
<feature type="region of interest" description="Disordered" evidence="2">
    <location>
        <begin position="725"/>
        <end position="768"/>
    </location>
</feature>
<dbReference type="Pfam" id="PF05057">
    <property type="entry name" value="DUF676"/>
    <property type="match status" value="1"/>
</dbReference>
<sequence length="1321" mass="148054">MTEVQAMVEFSVELNKFYNVDLFQRGFYQIRASMKIPPRVPHRVEASLLHAAGMTLAFPASVHDSLICSKTFQILYKNEEVVLNDVMIFKVKMLLDEKKIEETLEEMNFLLSLDLHFTDGDYSADDLNALQLISSRTLKLHFSLQRGLHHHVNVMFDYFHLSVVSVTVHASLVALHQPLISFPRPVKTTWLNRNAPAQNKDSVIPTLESVVFGINYTKQLSPDGFSFVIADSFLRHAYRFHYTLCATLLLAFKGLHSYFITVTEELPSCQKLELAKANMQVLYERLLRRKQPPTQKDTCLEEMDVEARLTELCEEVKKIENPDELAELINMNLAQLCSLLMALWGQFLEVITLHEELRLLLAQEHHTLRVRRFSEAFFCFEHPREAAIAYQELHAQSHLQMCTALKNTAFCSSLPPLPIECSELDGDLNSLPVIFEDRYLDAVTEDLDAPWMGIQSLQRSESSRMDKCETEESSLAGLSSPELKVRPAGASSFWSTEGEKQLTKSLKGKSEESNKSKVKVTKLMKTMKPENTKKLIKQNSKDSVVLVGYKCLKSTASNDLFKSFEGNPSHSQKEGLDTTICGYNFDLKTYSRQTSQKEASYLPANTERTEQKSPDIENMQPDLFDPLNSGSLNLCANLSISGKLDISQDDSEIAQVEHSVASRSSSDDCHDHQTAPTSGVRTIEVKPSNKDPFSGEKITVKIGPWTELRQDEIFVDSLQLPNFESLESNDEGTSGDVKSSCSSKPNSDTVCKDSQSPDKSSDPAGAAVPLSSGLVCSGTPCVVSASISTRTDVSEDRTVKRKNSDALNLKQMYSEAPTVKDETPLGTGDPFSASPDMVKQGLVENYFGCQSSTDTSDTCAVSYSNSVSPHKETSEKEISNVQQEQGKDEEEEEQDQQMVQNGYYEETGDSALDGTVDAHCTDRGAPAEERLIKSEKISSDFLRDGVTMPTVCASGCLSFPSAPRESPCSVKYSSKSKCDAITKQPSSASYNFTSSLSWYENSPKPQIQAFLQAKEELEHLKLPGFMYSDVPLLASSVPYFCVEEEEEDRSEHGVHLIVCVHGLDGNSADLRLVKTYIELGLPGERIDFLMSERNQNDTFADFDSMTDRLLDEIIQYIQIYSLTVSKISFIGHSLGNLIIRSVLTRPRFQYYLDKLHTFLSLSGPHLGTLYNSSALVNTGLWFMQKWKKSGSLLQLTCRDHSDPRQTFLYKLSNKAGLHYFKNVVLVGSLQDRYVPYHSARIEMCKTALKDKQSGQIYSEMIHNLLRPVLQSKDCNLVRYNVINALPNTADSLIGRAAHIAVLDSEIFLEKFFLVAALKYFH</sequence>
<feature type="region of interest" description="Disordered" evidence="2">
    <location>
        <begin position="789"/>
        <end position="833"/>
    </location>
</feature>
<evidence type="ECO:0000256" key="2">
    <source>
        <dbReference type="SAM" id="MobiDB-lite"/>
    </source>
</evidence>
<protein>
    <submittedName>
        <fullName evidence="5">Protein FAM135A isoform X7</fullName>
    </submittedName>
</protein>
<dbReference type="Pfam" id="PF12394">
    <property type="entry name" value="DUF3657"/>
    <property type="match status" value="1"/>
</dbReference>
<feature type="region of interest" description="Disordered" evidence="2">
    <location>
        <begin position="596"/>
        <end position="617"/>
    </location>
</feature>
<feature type="compositionally biased region" description="Polar residues" evidence="2">
    <location>
        <begin position="736"/>
        <end position="749"/>
    </location>
</feature>
<evidence type="ECO:0000313" key="4">
    <source>
        <dbReference type="Proteomes" id="UP000694857"/>
    </source>
</evidence>
<dbReference type="GeneID" id="118905050"/>
<feature type="region of interest" description="Disordered" evidence="2">
    <location>
        <begin position="657"/>
        <end position="696"/>
    </location>
</feature>
<dbReference type="PANTHER" id="PTHR12482:SF40">
    <property type="entry name" value="PROTEIN FAM135A"/>
    <property type="match status" value="1"/>
</dbReference>
<accession>A0A8B8YXD3</accession>
<dbReference type="CTD" id="57579"/>
<feature type="domain" description="DUF676" evidence="3">
    <location>
        <begin position="1051"/>
        <end position="1245"/>
    </location>
</feature>
<dbReference type="FunFam" id="3.40.50.1820:FF:000004">
    <property type="entry name" value="Protein FAM135A isoform a"/>
    <property type="match status" value="1"/>
</dbReference>
<dbReference type="PANTHER" id="PTHR12482">
    <property type="entry name" value="LIPASE ROG1-RELATED-RELATED"/>
    <property type="match status" value="1"/>
</dbReference>
<name>A0A8B8YXD3_BALMU</name>
<feature type="compositionally biased region" description="Basic and acidic residues" evidence="2">
    <location>
        <begin position="497"/>
        <end position="515"/>
    </location>
</feature>
<feature type="compositionally biased region" description="Basic and acidic residues" evidence="2">
    <location>
        <begin position="792"/>
        <end position="804"/>
    </location>
</feature>
<dbReference type="Proteomes" id="UP000694857">
    <property type="component" value="Chromosome 12"/>
</dbReference>
<comment type="similarity">
    <text evidence="1">Belongs to the FAM135 family.</text>
</comment>
<reference evidence="5" key="2">
    <citation type="submission" date="2025-08" db="UniProtKB">
        <authorList>
            <consortium name="RefSeq"/>
        </authorList>
    </citation>
    <scope>IDENTIFICATION</scope>
    <source>
        <tissue evidence="5">Epidermis and Blubber</tissue>
    </source>
</reference>
<organism evidence="4 5">
    <name type="scientific">Balaenoptera musculus</name>
    <name type="common">Blue whale</name>
    <dbReference type="NCBI Taxonomy" id="9771"/>
    <lineage>
        <taxon>Eukaryota</taxon>
        <taxon>Metazoa</taxon>
        <taxon>Chordata</taxon>
        <taxon>Craniata</taxon>
        <taxon>Vertebrata</taxon>
        <taxon>Euteleostomi</taxon>
        <taxon>Mammalia</taxon>
        <taxon>Eutheria</taxon>
        <taxon>Laurasiatheria</taxon>
        <taxon>Artiodactyla</taxon>
        <taxon>Whippomorpha</taxon>
        <taxon>Cetacea</taxon>
        <taxon>Mysticeti</taxon>
        <taxon>Balaenopteridae</taxon>
        <taxon>Balaenoptera</taxon>
    </lineage>
</organism>
<feature type="compositionally biased region" description="Basic and acidic residues" evidence="2">
    <location>
        <begin position="869"/>
        <end position="878"/>
    </location>
</feature>
<dbReference type="SUPFAM" id="SSF53474">
    <property type="entry name" value="alpha/beta-Hydrolases"/>
    <property type="match status" value="1"/>
</dbReference>
<feature type="region of interest" description="Disordered" evidence="2">
    <location>
        <begin position="854"/>
        <end position="897"/>
    </location>
</feature>
<evidence type="ECO:0000259" key="3">
    <source>
        <dbReference type="Pfam" id="PF05057"/>
    </source>
</evidence>
<evidence type="ECO:0000313" key="5">
    <source>
        <dbReference type="RefSeq" id="XP_036727152.1"/>
    </source>
</evidence>
<dbReference type="InterPro" id="IPR044294">
    <property type="entry name" value="Lipase-like"/>
</dbReference>
<reference evidence="4" key="1">
    <citation type="submission" date="2024-06" db="UniProtKB">
        <authorList>
            <consortium name="RefSeq"/>
        </authorList>
    </citation>
    <scope>NUCLEOTIDE SEQUENCE [LARGE SCALE GENOMIC DNA]</scope>
</reference>
<dbReference type="InterPro" id="IPR007751">
    <property type="entry name" value="DUF676_lipase-like"/>
</dbReference>